<dbReference type="InterPro" id="IPR003540">
    <property type="entry name" value="ADP-ribosyltransferase"/>
</dbReference>
<proteinExistence type="predicted"/>
<dbReference type="EMBL" id="CAJNOU010005630">
    <property type="protein sequence ID" value="CAF1483970.1"/>
    <property type="molecule type" value="Genomic_DNA"/>
</dbReference>
<comment type="caution">
    <text evidence="4">The sequence shown here is derived from an EMBL/GenBank/DDBJ whole genome shotgun (WGS) entry which is preliminary data.</text>
</comment>
<sequence length="270" mass="32016">MNGQNSTTVDTTYHGSQFVRDWLLSFTNGKLDVTFDAIFPALINGLKYEGCNEPENIVKEIICTLNLVKDEIFKKNTRKRMKKLQDCCAKLYTKQCFLFRVVNTASRDDDRTKLETLGPYCYLVYNYIDRHMKDNFSIHRRLSQVIHPTESQSMIVYRGGYVSREKIEEYQQAIRRKDIFFKWLPFVSTSLNRDVAETFGRNVLYIIELRRYTPNNQFMYLNTNTYFESEKEILLRSEARFHVIKIEFDDISGRCLIYIKIIPSYVSNLR</sequence>
<evidence type="ECO:0000259" key="1">
    <source>
        <dbReference type="Pfam" id="PF03496"/>
    </source>
</evidence>
<gene>
    <name evidence="4" type="ORF">OTI717_LOCUS35919</name>
    <name evidence="2" type="ORF">RFH988_LOCUS37168</name>
    <name evidence="3" type="ORF">SEV965_LOCUS35241</name>
</gene>
<dbReference type="Proteomes" id="UP000663882">
    <property type="component" value="Unassembled WGS sequence"/>
</dbReference>
<evidence type="ECO:0000313" key="4">
    <source>
        <dbReference type="EMBL" id="CAF4144705.1"/>
    </source>
</evidence>
<dbReference type="Proteomes" id="UP000663823">
    <property type="component" value="Unassembled WGS sequence"/>
</dbReference>
<protein>
    <recommendedName>
        <fullName evidence="1">ADP ribosyltransferase domain-containing protein</fullName>
    </recommendedName>
</protein>
<organism evidence="4 5">
    <name type="scientific">Rotaria sordida</name>
    <dbReference type="NCBI Taxonomy" id="392033"/>
    <lineage>
        <taxon>Eukaryota</taxon>
        <taxon>Metazoa</taxon>
        <taxon>Spiralia</taxon>
        <taxon>Gnathifera</taxon>
        <taxon>Rotifera</taxon>
        <taxon>Eurotatoria</taxon>
        <taxon>Bdelloidea</taxon>
        <taxon>Philodinida</taxon>
        <taxon>Philodinidae</taxon>
        <taxon>Rotaria</taxon>
    </lineage>
</organism>
<dbReference type="SUPFAM" id="SSF56399">
    <property type="entry name" value="ADP-ribosylation"/>
    <property type="match status" value="1"/>
</dbReference>
<feature type="domain" description="ADP ribosyltransferase" evidence="1">
    <location>
        <begin position="151"/>
        <end position="248"/>
    </location>
</feature>
<accession>A0A819Y037</accession>
<dbReference type="Pfam" id="PF03496">
    <property type="entry name" value="ADPrib_exo_Tox"/>
    <property type="match status" value="1"/>
</dbReference>
<dbReference type="AlphaFoldDB" id="A0A819Y037"/>
<evidence type="ECO:0000313" key="3">
    <source>
        <dbReference type="EMBL" id="CAF1483970.1"/>
    </source>
</evidence>
<dbReference type="EMBL" id="CAJNOO010007065">
    <property type="protein sequence ID" value="CAF1461318.1"/>
    <property type="molecule type" value="Genomic_DNA"/>
</dbReference>
<dbReference type="GO" id="GO:0005576">
    <property type="term" value="C:extracellular region"/>
    <property type="evidence" value="ECO:0007669"/>
    <property type="project" value="InterPro"/>
</dbReference>
<dbReference type="OrthoDB" id="10048015at2759"/>
<evidence type="ECO:0000313" key="2">
    <source>
        <dbReference type="EMBL" id="CAF1461318.1"/>
    </source>
</evidence>
<dbReference type="Gene3D" id="3.90.176.10">
    <property type="entry name" value="Toxin ADP-ribosyltransferase, Chain A, domain 1"/>
    <property type="match status" value="1"/>
</dbReference>
<name>A0A819Y037_9BILA</name>
<dbReference type="PROSITE" id="PS51996">
    <property type="entry name" value="TR_MART"/>
    <property type="match status" value="1"/>
</dbReference>
<evidence type="ECO:0000313" key="5">
    <source>
        <dbReference type="Proteomes" id="UP000663823"/>
    </source>
</evidence>
<reference evidence="4" key="1">
    <citation type="submission" date="2021-02" db="EMBL/GenBank/DDBJ databases">
        <authorList>
            <person name="Nowell W R."/>
        </authorList>
    </citation>
    <scope>NUCLEOTIDE SEQUENCE</scope>
</reference>
<dbReference type="EMBL" id="CAJOAX010014492">
    <property type="protein sequence ID" value="CAF4144705.1"/>
    <property type="molecule type" value="Genomic_DNA"/>
</dbReference>
<dbReference type="Proteomes" id="UP000663889">
    <property type="component" value="Unassembled WGS sequence"/>
</dbReference>